<feature type="transmembrane region" description="Helical" evidence="1">
    <location>
        <begin position="600"/>
        <end position="619"/>
    </location>
</feature>
<dbReference type="InParanoid" id="A0A409XEH4"/>
<accession>A0A409XEH4</accession>
<sequence length="660" mass="73702">MDNTNVETVPKLKRVLQKFQKIFRSDANIHEKRIQRRLKLVNLITRRLKAIKIILFVVGYLWMVLIPFPHLGRGTYIDENALQPGQVNTQWNWGDVHVADRYLEQLEHVRDANYTSEQRATWLREEFGKLGLSASTQSYGFSTSTSNSTGTNAYAIIASPRHSGAEAIVISASWLSRIDEGKGTINIRGVSTILALAGFLKRYSYWGKDIILVISDDYLEGMQAWLGEYHGVSQSGKSVRSTQEPKADLTTGLNAEPLKLASGVIWTALNIDYPGHSFSHLGVFFEGLNGRLPNQDLINSVERIARWSARVPVILYDHLDPREDAPANVVFSWMPKTLYEIADVKSYLYQARNVIRNVGYQYNGRGSGVHGLFHQFRIDAITLFAVPATGPHGFHAIGSLIESTLRTMNNLLERLHASFFFYILTGPQRFLKIGLFLPSAILISVAMMFHGLSTWVDAAWVQEDTDNEVSEKAASTTNKSTKWRQRPRPVIKVLCIMAVTHIFGLVLFTVISRPLFISNYQVLSPITFVVFSGIPLVIRLIPQPAPPTGAAPASSVLKALNLCFASTVISIITVLNFSLAASLTIPLGVPLVASSTSSSILLRLLKYTVYALLGLGWLIFAQDEMVKSIWYWESLRVWFAPFICIVYVPLLLQAGISCIL</sequence>
<keyword evidence="1" id="KW-1133">Transmembrane helix</keyword>
<gene>
    <name evidence="2" type="ORF">CVT25_006517</name>
</gene>
<keyword evidence="1" id="KW-0472">Membrane</keyword>
<protein>
    <recommendedName>
        <fullName evidence="4">Gaa1-domain-containing protein</fullName>
    </recommendedName>
</protein>
<feature type="transmembrane region" description="Helical" evidence="1">
    <location>
        <begin position="490"/>
        <end position="510"/>
    </location>
</feature>
<evidence type="ECO:0000256" key="1">
    <source>
        <dbReference type="SAM" id="Phobius"/>
    </source>
</evidence>
<dbReference type="PANTHER" id="PTHR13304:SF0">
    <property type="entry name" value="GLYCOSYLPHOSPHATIDYLINOSITOL ANCHOR ATTACHMENT 1 PROTEIN"/>
    <property type="match status" value="1"/>
</dbReference>
<dbReference type="GO" id="GO:0042765">
    <property type="term" value="C:GPI-anchor transamidase complex"/>
    <property type="evidence" value="ECO:0007669"/>
    <property type="project" value="InterPro"/>
</dbReference>
<evidence type="ECO:0000313" key="3">
    <source>
        <dbReference type="Proteomes" id="UP000283269"/>
    </source>
</evidence>
<dbReference type="Pfam" id="PF04114">
    <property type="entry name" value="Gaa1"/>
    <property type="match status" value="1"/>
</dbReference>
<dbReference type="EMBL" id="NHYD01001946">
    <property type="protein sequence ID" value="PPQ89145.1"/>
    <property type="molecule type" value="Genomic_DNA"/>
</dbReference>
<dbReference type="Proteomes" id="UP000283269">
    <property type="component" value="Unassembled WGS sequence"/>
</dbReference>
<proteinExistence type="predicted"/>
<evidence type="ECO:0008006" key="4">
    <source>
        <dbReference type="Google" id="ProtNLM"/>
    </source>
</evidence>
<feature type="transmembrane region" description="Helical" evidence="1">
    <location>
        <begin position="430"/>
        <end position="452"/>
    </location>
</feature>
<organism evidence="2 3">
    <name type="scientific">Psilocybe cyanescens</name>
    <dbReference type="NCBI Taxonomy" id="93625"/>
    <lineage>
        <taxon>Eukaryota</taxon>
        <taxon>Fungi</taxon>
        <taxon>Dikarya</taxon>
        <taxon>Basidiomycota</taxon>
        <taxon>Agaricomycotina</taxon>
        <taxon>Agaricomycetes</taxon>
        <taxon>Agaricomycetidae</taxon>
        <taxon>Agaricales</taxon>
        <taxon>Agaricineae</taxon>
        <taxon>Strophariaceae</taxon>
        <taxon>Psilocybe</taxon>
    </lineage>
</organism>
<dbReference type="AlphaFoldDB" id="A0A409XEH4"/>
<reference evidence="2 3" key="1">
    <citation type="journal article" date="2018" name="Evol. Lett.">
        <title>Horizontal gene cluster transfer increased hallucinogenic mushroom diversity.</title>
        <authorList>
            <person name="Reynolds H.T."/>
            <person name="Vijayakumar V."/>
            <person name="Gluck-Thaler E."/>
            <person name="Korotkin H.B."/>
            <person name="Matheny P.B."/>
            <person name="Slot J.C."/>
        </authorList>
    </citation>
    <scope>NUCLEOTIDE SEQUENCE [LARGE SCALE GENOMIC DNA]</scope>
    <source>
        <strain evidence="2 3">2631</strain>
    </source>
</reference>
<dbReference type="STRING" id="93625.A0A409XEH4"/>
<feature type="transmembrane region" description="Helical" evidence="1">
    <location>
        <begin position="50"/>
        <end position="68"/>
    </location>
</feature>
<dbReference type="InterPro" id="IPR007246">
    <property type="entry name" value="Gaa1"/>
</dbReference>
<dbReference type="PANTHER" id="PTHR13304">
    <property type="entry name" value="GLYCOSYLPHOSPHATIDYLINOSITOL ANCHOR ATTACHMENT 1 PROTEIN"/>
    <property type="match status" value="1"/>
</dbReference>
<dbReference type="FunCoup" id="A0A409XEH4">
    <property type="interactions" value="253"/>
</dbReference>
<feature type="transmembrane region" description="Helical" evidence="1">
    <location>
        <begin position="562"/>
        <end position="588"/>
    </location>
</feature>
<dbReference type="OrthoDB" id="445301at2759"/>
<evidence type="ECO:0000313" key="2">
    <source>
        <dbReference type="EMBL" id="PPQ89145.1"/>
    </source>
</evidence>
<feature type="transmembrane region" description="Helical" evidence="1">
    <location>
        <begin position="522"/>
        <end position="542"/>
    </location>
</feature>
<dbReference type="Gene3D" id="3.40.630.10">
    <property type="entry name" value="Zn peptidases"/>
    <property type="match status" value="1"/>
</dbReference>
<keyword evidence="1" id="KW-0812">Transmembrane</keyword>
<feature type="transmembrane region" description="Helical" evidence="1">
    <location>
        <begin position="639"/>
        <end position="659"/>
    </location>
</feature>
<name>A0A409XEH4_PSICY</name>
<dbReference type="GO" id="GO:0016255">
    <property type="term" value="P:attachment of GPI anchor to protein"/>
    <property type="evidence" value="ECO:0007669"/>
    <property type="project" value="TreeGrafter"/>
</dbReference>
<keyword evidence="3" id="KW-1185">Reference proteome</keyword>
<comment type="caution">
    <text evidence="2">The sequence shown here is derived from an EMBL/GenBank/DDBJ whole genome shotgun (WGS) entry which is preliminary data.</text>
</comment>